<reference evidence="1" key="1">
    <citation type="submission" date="2025-08" db="UniProtKB">
        <authorList>
            <consortium name="Ensembl"/>
        </authorList>
    </citation>
    <scope>IDENTIFICATION</scope>
</reference>
<protein>
    <submittedName>
        <fullName evidence="1">Uncharacterized protein</fullName>
    </submittedName>
</protein>
<dbReference type="AlphaFoldDB" id="A0A663MUA0"/>
<organism evidence="1 2">
    <name type="scientific">Athene cunicularia</name>
    <name type="common">Burrowing owl</name>
    <name type="synonym">Speotyto cunicularia</name>
    <dbReference type="NCBI Taxonomy" id="194338"/>
    <lineage>
        <taxon>Eukaryota</taxon>
        <taxon>Metazoa</taxon>
        <taxon>Chordata</taxon>
        <taxon>Craniata</taxon>
        <taxon>Vertebrata</taxon>
        <taxon>Euteleostomi</taxon>
        <taxon>Archelosauria</taxon>
        <taxon>Archosauria</taxon>
        <taxon>Dinosauria</taxon>
        <taxon>Saurischia</taxon>
        <taxon>Theropoda</taxon>
        <taxon>Coelurosauria</taxon>
        <taxon>Aves</taxon>
        <taxon>Neognathae</taxon>
        <taxon>Neoaves</taxon>
        <taxon>Telluraves</taxon>
        <taxon>Strigiformes</taxon>
        <taxon>Strigidae</taxon>
        <taxon>Athene</taxon>
    </lineage>
</organism>
<dbReference type="Proteomes" id="UP000472269">
    <property type="component" value="Unplaced"/>
</dbReference>
<evidence type="ECO:0000313" key="2">
    <source>
        <dbReference type="Proteomes" id="UP000472269"/>
    </source>
</evidence>
<sequence>VGGWGVGKAKGLVLVGQRAAAWFGNPCLHLHRGSTFLGQAPCSDVPHLVVGIAWSTVMAPVLRDLSSAICRASSLGPLMRLEPKYRTRLAPGLAEGFSST</sequence>
<proteinExistence type="predicted"/>
<evidence type="ECO:0000313" key="1">
    <source>
        <dbReference type="Ensembl" id="ENSACUP00000016100.1"/>
    </source>
</evidence>
<dbReference type="Ensembl" id="ENSACUT00000017171.1">
    <property type="protein sequence ID" value="ENSACUP00000016100.1"/>
    <property type="gene ID" value="ENSACUG00000010804.1"/>
</dbReference>
<keyword evidence="2" id="KW-1185">Reference proteome</keyword>
<reference evidence="1" key="2">
    <citation type="submission" date="2025-09" db="UniProtKB">
        <authorList>
            <consortium name="Ensembl"/>
        </authorList>
    </citation>
    <scope>IDENTIFICATION</scope>
</reference>
<accession>A0A663MUA0</accession>
<name>A0A663MUA0_ATHCN</name>